<evidence type="ECO:0000313" key="1">
    <source>
        <dbReference type="EMBL" id="KAI5661323.1"/>
    </source>
</evidence>
<accession>A0ACC0AN07</accession>
<keyword evidence="2" id="KW-1185">Reference proteome</keyword>
<dbReference type="Proteomes" id="UP001060085">
    <property type="component" value="Linkage Group LG05"/>
</dbReference>
<protein>
    <submittedName>
        <fullName evidence="1">Uncharacterized protein</fullName>
    </submittedName>
</protein>
<organism evidence="1 2">
    <name type="scientific">Catharanthus roseus</name>
    <name type="common">Madagascar periwinkle</name>
    <name type="synonym">Vinca rosea</name>
    <dbReference type="NCBI Taxonomy" id="4058"/>
    <lineage>
        <taxon>Eukaryota</taxon>
        <taxon>Viridiplantae</taxon>
        <taxon>Streptophyta</taxon>
        <taxon>Embryophyta</taxon>
        <taxon>Tracheophyta</taxon>
        <taxon>Spermatophyta</taxon>
        <taxon>Magnoliopsida</taxon>
        <taxon>eudicotyledons</taxon>
        <taxon>Gunneridae</taxon>
        <taxon>Pentapetalae</taxon>
        <taxon>asterids</taxon>
        <taxon>lamiids</taxon>
        <taxon>Gentianales</taxon>
        <taxon>Apocynaceae</taxon>
        <taxon>Rauvolfioideae</taxon>
        <taxon>Vinceae</taxon>
        <taxon>Catharanthinae</taxon>
        <taxon>Catharanthus</taxon>
    </lineage>
</organism>
<dbReference type="EMBL" id="CM044705">
    <property type="protein sequence ID" value="KAI5661323.1"/>
    <property type="molecule type" value="Genomic_DNA"/>
</dbReference>
<proteinExistence type="predicted"/>
<sequence>MQDSNQNQHISRPPFPAAVNGGVGSSFKRLKHPQQLPFNLPPGHVVFRLLCHASRIGGVIGKSGSIIKQLQQETSAKIRIEDSFANSDDHRVIVIIGSASVIKKVVLLNASNRNPEKNYELKDVDGGLVEASAAQEAVVRVFERVILVAAESDGAAVMSAGGLVSCRLLAEANQVGSVIGKGGKVVEKIRKDTGCRIKVLTPQESQSCTYEMVEIEGDILAVKRALVAVTSCLQDCATSNEKGKMSGNRPFEAVPKPTLPNTHLDFSPQPMSESPSSYALGGRPLSVEGDRTSPLESRSSQLDLVFKILCLSDKVGAVIGKGGSIVKTLQVETGAFISVGPTIPHCDERLITITASENLDSRHSAAQNGLLRVFDKFMDAGPEKGVNLGSGTHVITLRLVVPSNQVGCLLGKGGCIISEIRKTTRTSIWIISGDQLPKCVTGNDEVVQIMGELGNVRNALCNVTRRLRDQVRTTKMHLSFKNDRIRDSSQLGFHPPIGAPQSLNQHNTLTQSMENLGISQSVDRPPSPRLQTSQVVLGANQRGVTEGKGLTSVKSCLEFGSGSRSAIVTNTTVEIVVPETVIGSVYGENGCNLIRLRQISGAKVMVHEPLPGTTDRIVIISGSPDETQAAQSLLQAFILTGSS</sequence>
<comment type="caution">
    <text evidence="1">The sequence shown here is derived from an EMBL/GenBank/DDBJ whole genome shotgun (WGS) entry which is preliminary data.</text>
</comment>
<reference evidence="2" key="1">
    <citation type="journal article" date="2023" name="Nat. Plants">
        <title>Single-cell RNA sequencing provides a high-resolution roadmap for understanding the multicellular compartmentation of specialized metabolism.</title>
        <authorList>
            <person name="Sun S."/>
            <person name="Shen X."/>
            <person name="Li Y."/>
            <person name="Li Y."/>
            <person name="Wang S."/>
            <person name="Li R."/>
            <person name="Zhang H."/>
            <person name="Shen G."/>
            <person name="Guo B."/>
            <person name="Wei J."/>
            <person name="Xu J."/>
            <person name="St-Pierre B."/>
            <person name="Chen S."/>
            <person name="Sun C."/>
        </authorList>
    </citation>
    <scope>NUCLEOTIDE SEQUENCE [LARGE SCALE GENOMIC DNA]</scope>
</reference>
<gene>
    <name evidence="1" type="ORF">M9H77_20646</name>
</gene>
<name>A0ACC0AN07_CATRO</name>
<evidence type="ECO:0000313" key="2">
    <source>
        <dbReference type="Proteomes" id="UP001060085"/>
    </source>
</evidence>